<dbReference type="Proteomes" id="UP000324029">
    <property type="component" value="Unassembled WGS sequence"/>
</dbReference>
<dbReference type="EMBL" id="VSRO01000010">
    <property type="protein sequence ID" value="TYK55973.1"/>
    <property type="molecule type" value="Genomic_DNA"/>
</dbReference>
<protein>
    <submittedName>
        <fullName evidence="1">Uncharacterized protein</fullName>
    </submittedName>
</protein>
<organism evidence="1 2">
    <name type="scientific">Pseudomonas synxantha</name>
    <dbReference type="NCBI Taxonomy" id="47883"/>
    <lineage>
        <taxon>Bacteria</taxon>
        <taxon>Pseudomonadati</taxon>
        <taxon>Pseudomonadota</taxon>
        <taxon>Gammaproteobacteria</taxon>
        <taxon>Pseudomonadales</taxon>
        <taxon>Pseudomonadaceae</taxon>
        <taxon>Pseudomonas</taxon>
    </lineage>
</organism>
<gene>
    <name evidence="1" type="ORF">FXO26_19660</name>
</gene>
<reference evidence="1 2" key="1">
    <citation type="submission" date="2019-08" db="EMBL/GenBank/DDBJ databases">
        <title>Subclass B2 metallo-beta lactamase from Pseudomonas synxantha.</title>
        <authorList>
            <person name="Poirel L."/>
            <person name="Palmieri M."/>
            <person name="Masseron A."/>
            <person name="Perreten V."/>
            <person name="Nordman P."/>
        </authorList>
    </citation>
    <scope>NUCLEOTIDE SEQUENCE [LARGE SCALE GENOMIC DNA]</scope>
    <source>
        <strain evidence="1 2">MCP106</strain>
    </source>
</reference>
<proteinExistence type="predicted"/>
<dbReference type="AlphaFoldDB" id="A0A5D3G6G8"/>
<comment type="caution">
    <text evidence="1">The sequence shown here is derived from an EMBL/GenBank/DDBJ whole genome shotgun (WGS) entry which is preliminary data.</text>
</comment>
<evidence type="ECO:0000313" key="1">
    <source>
        <dbReference type="EMBL" id="TYK55973.1"/>
    </source>
</evidence>
<reference evidence="1 2" key="2">
    <citation type="submission" date="2019-08" db="EMBL/GenBank/DDBJ databases">
        <authorList>
            <person name="Brilhante M."/>
            <person name="Perreten V."/>
        </authorList>
    </citation>
    <scope>NUCLEOTIDE SEQUENCE [LARGE SCALE GENOMIC DNA]</scope>
    <source>
        <strain evidence="1 2">MCP106</strain>
    </source>
</reference>
<evidence type="ECO:0000313" key="2">
    <source>
        <dbReference type="Proteomes" id="UP000324029"/>
    </source>
</evidence>
<accession>A0A5D3G6G8</accession>
<name>A0A5D3G6G8_9PSED</name>
<sequence>MNEFSNCTFTGQTVRLDHGKYTDCIFQSCTIEYGGEGPITLVGCTFNQCAWKLVGAAINTIAFLRTMYSSMGEFGEQMVESTFNSIKASKRPV</sequence>